<dbReference type="GeneID" id="101721436"/>
<evidence type="ECO:0000313" key="2">
    <source>
        <dbReference type="Proteomes" id="UP000694906"/>
    </source>
</evidence>
<accession>A0AAX6P319</accession>
<sequence length="415" mass="43183">MRKAEVQRGKYDVQGHTQEFVGAKLTIKLRISYSQGPALTNKPAASLDGTKEGGHRSKREKQPPRTTSTGLTLNESPAAAPGAKRRPRPRVQGASPSGGDQQGLAGRAWGCERCPLPGSLFWAGIGQAYDREASGREAPARAPLGSRTESRATRSARDPGRGGSRAGRDPSPRPSPLRPSRRRAPRRCPSAHGNTERRAGKPEPTPQLGGRAAGPLREFPGSSCPSGDAGSSAPRAVPTPPPAPSPTSPRPCLPAPPPPRAPLQAVSGRRPLPRPGHGRHSPKPPRLRAPGSAGSLHEAPAAPSFPAPASSSSLRPAALPSAAADARPGLGARGRAGGRAWGRLVPPLGRRLLRRRRLPSSGLCCNVCEADLGRRAPHSALVARPHRAPPSAAESAAAESLPSPPHAIQLFSQVS</sequence>
<keyword evidence="2" id="KW-1185">Reference proteome</keyword>
<feature type="compositionally biased region" description="Basic residues" evidence="1">
    <location>
        <begin position="276"/>
        <end position="286"/>
    </location>
</feature>
<feature type="compositionally biased region" description="Low complexity" evidence="1">
    <location>
        <begin position="389"/>
        <end position="401"/>
    </location>
</feature>
<dbReference type="RefSeq" id="XP_004842623.1">
    <property type="nucleotide sequence ID" value="XM_004842566.1"/>
</dbReference>
<organism evidence="2 3">
    <name type="scientific">Heterocephalus glaber</name>
    <name type="common">Naked mole rat</name>
    <dbReference type="NCBI Taxonomy" id="10181"/>
    <lineage>
        <taxon>Eukaryota</taxon>
        <taxon>Metazoa</taxon>
        <taxon>Chordata</taxon>
        <taxon>Craniata</taxon>
        <taxon>Vertebrata</taxon>
        <taxon>Euteleostomi</taxon>
        <taxon>Mammalia</taxon>
        <taxon>Eutheria</taxon>
        <taxon>Euarchontoglires</taxon>
        <taxon>Glires</taxon>
        <taxon>Rodentia</taxon>
        <taxon>Hystricomorpha</taxon>
        <taxon>Bathyergidae</taxon>
        <taxon>Heterocephalus</taxon>
    </lineage>
</organism>
<feature type="region of interest" description="Disordered" evidence="1">
    <location>
        <begin position="35"/>
        <end position="110"/>
    </location>
</feature>
<protein>
    <submittedName>
        <fullName evidence="3">Mucin-1-like</fullName>
    </submittedName>
</protein>
<reference evidence="3" key="1">
    <citation type="submission" date="2025-08" db="UniProtKB">
        <authorList>
            <consortium name="RefSeq"/>
        </authorList>
    </citation>
    <scope>IDENTIFICATION</scope>
</reference>
<name>A0AAX6P319_HETGA</name>
<feature type="compositionally biased region" description="Basic and acidic residues" evidence="1">
    <location>
        <begin position="148"/>
        <end position="171"/>
    </location>
</feature>
<feature type="compositionally biased region" description="Polar residues" evidence="1">
    <location>
        <begin position="64"/>
        <end position="75"/>
    </location>
</feature>
<dbReference type="Proteomes" id="UP000694906">
    <property type="component" value="Unplaced"/>
</dbReference>
<evidence type="ECO:0000256" key="1">
    <source>
        <dbReference type="SAM" id="MobiDB-lite"/>
    </source>
</evidence>
<feature type="compositionally biased region" description="Gly residues" evidence="1">
    <location>
        <begin position="331"/>
        <end position="340"/>
    </location>
</feature>
<feature type="region of interest" description="Disordered" evidence="1">
    <location>
        <begin position="384"/>
        <end position="405"/>
    </location>
</feature>
<feature type="compositionally biased region" description="Basic and acidic residues" evidence="1">
    <location>
        <begin position="49"/>
        <end position="63"/>
    </location>
</feature>
<dbReference type="KEGG" id="hgl:101721436"/>
<dbReference type="AlphaFoldDB" id="A0AAX6P319"/>
<evidence type="ECO:0000313" key="3">
    <source>
        <dbReference type="RefSeq" id="XP_004842623.1"/>
    </source>
</evidence>
<feature type="compositionally biased region" description="Pro residues" evidence="1">
    <location>
        <begin position="237"/>
        <end position="261"/>
    </location>
</feature>
<feature type="compositionally biased region" description="Low complexity" evidence="1">
    <location>
        <begin position="299"/>
        <end position="330"/>
    </location>
</feature>
<gene>
    <name evidence="3" type="primary">LOC101721436</name>
</gene>
<feature type="region of interest" description="Disordered" evidence="1">
    <location>
        <begin position="131"/>
        <end position="343"/>
    </location>
</feature>
<proteinExistence type="predicted"/>